<dbReference type="EMBL" id="JBEDUW010000006">
    <property type="protein sequence ID" value="KAK9922707.1"/>
    <property type="molecule type" value="Genomic_DNA"/>
</dbReference>
<reference evidence="3 4" key="1">
    <citation type="journal article" date="2023" name="G3 (Bethesda)">
        <title>A chromosome-length genome assembly and annotation of blackberry (Rubus argutus, cv. 'Hillquist').</title>
        <authorList>
            <person name="Bruna T."/>
            <person name="Aryal R."/>
            <person name="Dudchenko O."/>
            <person name="Sargent D.J."/>
            <person name="Mead D."/>
            <person name="Buti M."/>
            <person name="Cavallini A."/>
            <person name="Hytonen T."/>
            <person name="Andres J."/>
            <person name="Pham M."/>
            <person name="Weisz D."/>
            <person name="Mascagni F."/>
            <person name="Usai G."/>
            <person name="Natali L."/>
            <person name="Bassil N."/>
            <person name="Fernandez G.E."/>
            <person name="Lomsadze A."/>
            <person name="Armour M."/>
            <person name="Olukolu B."/>
            <person name="Poorten T."/>
            <person name="Britton C."/>
            <person name="Davik J."/>
            <person name="Ashrafi H."/>
            <person name="Aiden E.L."/>
            <person name="Borodovsky M."/>
            <person name="Worthington M."/>
        </authorList>
    </citation>
    <scope>NUCLEOTIDE SEQUENCE [LARGE SCALE GENOMIC DNA]</scope>
    <source>
        <strain evidence="3">PI 553951</strain>
    </source>
</reference>
<evidence type="ECO:0000256" key="1">
    <source>
        <dbReference type="SAM" id="SignalP"/>
    </source>
</evidence>
<evidence type="ECO:0000259" key="2">
    <source>
        <dbReference type="Pfam" id="PF14416"/>
    </source>
</evidence>
<feature type="signal peptide" evidence="1">
    <location>
        <begin position="1"/>
        <end position="23"/>
    </location>
</feature>
<name>A0AAW1WDU9_RUBAR</name>
<dbReference type="InterPro" id="IPR025846">
    <property type="entry name" value="TBL_N"/>
</dbReference>
<protein>
    <recommendedName>
        <fullName evidence="2">Trichome birefringence-like N-terminal domain-containing protein</fullName>
    </recommendedName>
</protein>
<dbReference type="Pfam" id="PF14416">
    <property type="entry name" value="PMR5N"/>
    <property type="match status" value="1"/>
</dbReference>
<comment type="caution">
    <text evidence="3">The sequence shown here is derived from an EMBL/GenBank/DDBJ whole genome shotgun (WGS) entry which is preliminary data.</text>
</comment>
<keyword evidence="1" id="KW-0732">Signal</keyword>
<keyword evidence="4" id="KW-1185">Reference proteome</keyword>
<organism evidence="3 4">
    <name type="scientific">Rubus argutus</name>
    <name type="common">Southern blackberry</name>
    <dbReference type="NCBI Taxonomy" id="59490"/>
    <lineage>
        <taxon>Eukaryota</taxon>
        <taxon>Viridiplantae</taxon>
        <taxon>Streptophyta</taxon>
        <taxon>Embryophyta</taxon>
        <taxon>Tracheophyta</taxon>
        <taxon>Spermatophyta</taxon>
        <taxon>Magnoliopsida</taxon>
        <taxon>eudicotyledons</taxon>
        <taxon>Gunneridae</taxon>
        <taxon>Pentapetalae</taxon>
        <taxon>rosids</taxon>
        <taxon>fabids</taxon>
        <taxon>Rosales</taxon>
        <taxon>Rosaceae</taxon>
        <taxon>Rosoideae</taxon>
        <taxon>Rosoideae incertae sedis</taxon>
        <taxon>Rubus</taxon>
    </lineage>
</organism>
<feature type="chain" id="PRO_5043676991" description="Trichome birefringence-like N-terminal domain-containing protein" evidence="1">
    <location>
        <begin position="24"/>
        <end position="105"/>
    </location>
</feature>
<dbReference type="AlphaFoldDB" id="A0AAW1WDU9"/>
<sequence>MGYLFKAAALFLTLFLVSHQTKAEDFNSLFSNNTNSEVVARKLAGGECNWFKGSWVYDASSYPPYDSNCPFIDPEFNCQKYGRPIKLISNIAGSPLPVLYPGLMG</sequence>
<gene>
    <name evidence="3" type="ORF">M0R45_031159</name>
</gene>
<evidence type="ECO:0000313" key="3">
    <source>
        <dbReference type="EMBL" id="KAK9922707.1"/>
    </source>
</evidence>
<proteinExistence type="predicted"/>
<dbReference type="Proteomes" id="UP001457282">
    <property type="component" value="Unassembled WGS sequence"/>
</dbReference>
<evidence type="ECO:0000313" key="4">
    <source>
        <dbReference type="Proteomes" id="UP001457282"/>
    </source>
</evidence>
<feature type="domain" description="Trichome birefringence-like N-terminal" evidence="2">
    <location>
        <begin position="47"/>
        <end position="84"/>
    </location>
</feature>
<accession>A0AAW1WDU9</accession>